<reference evidence="3 4" key="1">
    <citation type="submission" date="2015-12" db="EMBL/GenBank/DDBJ databases">
        <title>The genome of Folsomia candida.</title>
        <authorList>
            <person name="Faddeeva A."/>
            <person name="Derks M.F."/>
            <person name="Anvar Y."/>
            <person name="Smit S."/>
            <person name="Van Straalen N."/>
            <person name="Roelofs D."/>
        </authorList>
    </citation>
    <scope>NUCLEOTIDE SEQUENCE [LARGE SCALE GENOMIC DNA]</scope>
    <source>
        <strain evidence="3 4">VU population</strain>
        <tissue evidence="3">Whole body</tissue>
    </source>
</reference>
<dbReference type="InterPro" id="IPR005552">
    <property type="entry name" value="Scramblase"/>
</dbReference>
<dbReference type="Proteomes" id="UP000198287">
    <property type="component" value="Unassembled WGS sequence"/>
</dbReference>
<name>A0A226END6_FOLCA</name>
<evidence type="ECO:0000256" key="2">
    <source>
        <dbReference type="RuleBase" id="RU363116"/>
    </source>
</evidence>
<dbReference type="Pfam" id="PF03803">
    <property type="entry name" value="Scramblase"/>
    <property type="match status" value="1"/>
</dbReference>
<dbReference type="AlphaFoldDB" id="A0A226END6"/>
<dbReference type="SUPFAM" id="SSF54518">
    <property type="entry name" value="Tubby C-terminal domain-like"/>
    <property type="match status" value="1"/>
</dbReference>
<gene>
    <name evidence="3" type="ORF">Fcan01_07002</name>
</gene>
<evidence type="ECO:0000313" key="4">
    <source>
        <dbReference type="Proteomes" id="UP000198287"/>
    </source>
</evidence>
<keyword evidence="2" id="KW-0449">Lipoprotein</keyword>
<dbReference type="InterPro" id="IPR025659">
    <property type="entry name" value="Tubby-like_C"/>
</dbReference>
<evidence type="ECO:0000256" key="1">
    <source>
        <dbReference type="ARBA" id="ARBA00005350"/>
    </source>
</evidence>
<keyword evidence="2" id="KW-0564">Palmitate</keyword>
<protein>
    <recommendedName>
        <fullName evidence="2">Phospholipid scramblase</fullName>
    </recommendedName>
</protein>
<comment type="similarity">
    <text evidence="1 2">Belongs to the phospholipid scramblase family.</text>
</comment>
<comment type="cofactor">
    <cofactor evidence="2">
        <name>Ca(2+)</name>
        <dbReference type="ChEBI" id="CHEBI:29108"/>
    </cofactor>
</comment>
<dbReference type="OMA" id="KEFRICD"/>
<comment type="caution">
    <text evidence="3">The sequence shown here is derived from an EMBL/GenBank/DDBJ whole genome shotgun (WGS) entry which is preliminary data.</text>
</comment>
<comment type="function">
    <text evidence="2">May mediate accelerated ATP-independent bidirectional transbilayer migration of phospholipids upon binding calcium ions that results in a loss of phospholipid asymmetry in the plasma membrane.</text>
</comment>
<dbReference type="EMBL" id="LNIX01000003">
    <property type="protein sequence ID" value="OXA58718.1"/>
    <property type="molecule type" value="Genomic_DNA"/>
</dbReference>
<proteinExistence type="inferred from homology"/>
<organism evidence="3 4">
    <name type="scientific">Folsomia candida</name>
    <name type="common">Springtail</name>
    <dbReference type="NCBI Taxonomy" id="158441"/>
    <lineage>
        <taxon>Eukaryota</taxon>
        <taxon>Metazoa</taxon>
        <taxon>Ecdysozoa</taxon>
        <taxon>Arthropoda</taxon>
        <taxon>Hexapoda</taxon>
        <taxon>Collembola</taxon>
        <taxon>Entomobryomorpha</taxon>
        <taxon>Isotomoidea</taxon>
        <taxon>Isotomidae</taxon>
        <taxon>Proisotominae</taxon>
        <taxon>Folsomia</taxon>
    </lineage>
</organism>
<dbReference type="OrthoDB" id="191150at2759"/>
<keyword evidence="2" id="KW-0106">Calcium</keyword>
<dbReference type="PANTHER" id="PTHR23248:SF9">
    <property type="entry name" value="PHOSPHOLIPID SCRAMBLASE"/>
    <property type="match status" value="1"/>
</dbReference>
<keyword evidence="4" id="KW-1185">Reference proteome</keyword>
<sequence length="233" mass="25369">MNGTNEGGHPETMLVAIPSSNVIPGLECLLPLSQIFVRQQIDVLEVLVGFEQSNRYVFFAPNGQMVYIGDEESNCCARQYCGSARGFVLHIRDPNGFGILLDRPLQCCLTSMSVFAISTGQLLGTIQQQCVLCSGARFNVNDEMGNVVFIIKAPCCTTACCGNLVSPSDYETPIGQITKTWAGAQEFFTSADNFGISFPGDLSVNIKAVLLGACILIDFMFYENKKSSHSRSY</sequence>
<dbReference type="GO" id="GO:0005886">
    <property type="term" value="C:plasma membrane"/>
    <property type="evidence" value="ECO:0007669"/>
    <property type="project" value="TreeGrafter"/>
</dbReference>
<dbReference type="GO" id="GO:0017128">
    <property type="term" value="F:phospholipid scramblase activity"/>
    <property type="evidence" value="ECO:0007669"/>
    <property type="project" value="InterPro"/>
</dbReference>
<evidence type="ECO:0000313" key="3">
    <source>
        <dbReference type="EMBL" id="OXA58718.1"/>
    </source>
</evidence>
<accession>A0A226END6</accession>
<dbReference type="PANTHER" id="PTHR23248">
    <property type="entry name" value="PHOSPHOLIPID SCRAMBLASE-RELATED"/>
    <property type="match status" value="1"/>
</dbReference>